<organism evidence="2 3">
    <name type="scientific">Hyalangium minutum</name>
    <dbReference type="NCBI Taxonomy" id="394096"/>
    <lineage>
        <taxon>Bacteria</taxon>
        <taxon>Pseudomonadati</taxon>
        <taxon>Myxococcota</taxon>
        <taxon>Myxococcia</taxon>
        <taxon>Myxococcales</taxon>
        <taxon>Cystobacterineae</taxon>
        <taxon>Archangiaceae</taxon>
        <taxon>Hyalangium</taxon>
    </lineage>
</organism>
<name>A0A085WTV7_9BACT</name>
<proteinExistence type="predicted"/>
<feature type="compositionally biased region" description="Gly residues" evidence="1">
    <location>
        <begin position="469"/>
        <end position="490"/>
    </location>
</feature>
<feature type="region of interest" description="Disordered" evidence="1">
    <location>
        <begin position="511"/>
        <end position="542"/>
    </location>
</feature>
<dbReference type="STRING" id="394096.DB31_3250"/>
<comment type="caution">
    <text evidence="2">The sequence shown here is derived from an EMBL/GenBank/DDBJ whole genome shotgun (WGS) entry which is preliminary data.</text>
</comment>
<feature type="compositionally biased region" description="Gly residues" evidence="1">
    <location>
        <begin position="351"/>
        <end position="370"/>
    </location>
</feature>
<dbReference type="PROSITE" id="PS51257">
    <property type="entry name" value="PROKAR_LIPOPROTEIN"/>
    <property type="match status" value="1"/>
</dbReference>
<dbReference type="PATRIC" id="fig|394096.3.peg.899"/>
<reference evidence="2 3" key="1">
    <citation type="submission" date="2014-04" db="EMBL/GenBank/DDBJ databases">
        <title>Genome assembly of Hyalangium minutum DSM 14724.</title>
        <authorList>
            <person name="Sharma G."/>
            <person name="Subramanian S."/>
        </authorList>
    </citation>
    <scope>NUCLEOTIDE SEQUENCE [LARGE SCALE GENOMIC DNA]</scope>
    <source>
        <strain evidence="2 3">DSM 14724</strain>
    </source>
</reference>
<feature type="region of interest" description="Disordered" evidence="1">
    <location>
        <begin position="292"/>
        <end position="391"/>
    </location>
</feature>
<accession>A0A085WTV7</accession>
<evidence type="ECO:0000256" key="1">
    <source>
        <dbReference type="SAM" id="MobiDB-lite"/>
    </source>
</evidence>
<feature type="compositionally biased region" description="Gly residues" evidence="1">
    <location>
        <begin position="515"/>
        <end position="530"/>
    </location>
</feature>
<dbReference type="AlphaFoldDB" id="A0A085WTV7"/>
<evidence type="ECO:0000313" key="2">
    <source>
        <dbReference type="EMBL" id="KFE71120.1"/>
    </source>
</evidence>
<feature type="region of interest" description="Disordered" evidence="1">
    <location>
        <begin position="425"/>
        <end position="490"/>
    </location>
</feature>
<protein>
    <submittedName>
        <fullName evidence="2">PE-PGRS family protein</fullName>
    </submittedName>
</protein>
<dbReference type="EMBL" id="JMCB01000002">
    <property type="protein sequence ID" value="KFE71120.1"/>
    <property type="molecule type" value="Genomic_DNA"/>
</dbReference>
<feature type="compositionally biased region" description="Gly residues" evidence="1">
    <location>
        <begin position="431"/>
        <end position="457"/>
    </location>
</feature>
<dbReference type="OrthoDB" id="5526773at2"/>
<keyword evidence="3" id="KW-1185">Reference proteome</keyword>
<dbReference type="Proteomes" id="UP000028725">
    <property type="component" value="Unassembled WGS sequence"/>
</dbReference>
<evidence type="ECO:0000313" key="3">
    <source>
        <dbReference type="Proteomes" id="UP000028725"/>
    </source>
</evidence>
<dbReference type="RefSeq" id="WP_044182670.1">
    <property type="nucleotide sequence ID" value="NZ_JMCB01000002.1"/>
</dbReference>
<gene>
    <name evidence="2" type="ORF">DB31_3250</name>
</gene>
<sequence length="542" mass="50695">MLNTWKPRLIGASLVGVLAAVGCFNFDEAKQRCETTGNCVKPDGGVACQFQGDDDEPDDEFRDRNCDGVDGMADGGIFVDPIRGRAGGAGTSEDPLLTLGEALERTKAPNAPKRVYLAQGAYNEPGLTIDSQISLYGAYGGRDNNWDRSNSFTSFLDGGPIGLVIKDITPSSPAVLDHLTVRSDNATAPGTASIALQVINSQDIRLRYSTFIAGLGAQGTLGANGSQGLDGGVGNPGGDGGVANAGSYGAGGLTLCDGVNVSGGDGNNGAQGGNSSAGFAGLKGNPTALGGEGGAGGAAGSTNTSPPLIVCTAGTGGPGLPGQPGNAGTPGSSGSGMGELLGTQWVANQQGGSGDPGTPGSGGGGGGSGGSCKRESAPIVEGASGGGSGGGGGGGCGGGAGGGGGGGGASIAVLLVQSNVSFEGDSTLITRGGGRGGKGGEGGPGGGGGPGGIGGARGINTSATYNSYGGDGGPGGPGGHGGPGGPGGGGGGGPSVGIWCGPNAAYTGSATMVLGDGGVGGAPGTGGNAGQPGQQLNSPGCP</sequence>